<feature type="compositionally biased region" description="Basic and acidic residues" evidence="8">
    <location>
        <begin position="423"/>
        <end position="456"/>
    </location>
</feature>
<gene>
    <name evidence="10" type="ORF">TWF730_000733</name>
</gene>
<reference evidence="10 11" key="1">
    <citation type="submission" date="2019-10" db="EMBL/GenBank/DDBJ databases">
        <authorList>
            <person name="Palmer J.M."/>
        </authorList>
    </citation>
    <scope>NUCLEOTIDE SEQUENCE [LARGE SCALE GENOMIC DNA]</scope>
    <source>
        <strain evidence="10 11">TWF730</strain>
    </source>
</reference>
<evidence type="ECO:0000256" key="3">
    <source>
        <dbReference type="ARBA" id="ARBA00022475"/>
    </source>
</evidence>
<dbReference type="PANTHER" id="PTHR33281">
    <property type="entry name" value="UPF0187 PROTEIN YNEE"/>
    <property type="match status" value="1"/>
</dbReference>
<dbReference type="GO" id="GO:0005254">
    <property type="term" value="F:chloride channel activity"/>
    <property type="evidence" value="ECO:0007669"/>
    <property type="project" value="InterPro"/>
</dbReference>
<evidence type="ECO:0000313" key="10">
    <source>
        <dbReference type="EMBL" id="KAK6363293.1"/>
    </source>
</evidence>
<accession>A0AAV9VPP8</accession>
<keyword evidence="3" id="KW-1003">Cell membrane</keyword>
<evidence type="ECO:0000256" key="9">
    <source>
        <dbReference type="SAM" id="Phobius"/>
    </source>
</evidence>
<evidence type="ECO:0000256" key="8">
    <source>
        <dbReference type="SAM" id="MobiDB-lite"/>
    </source>
</evidence>
<keyword evidence="11" id="KW-1185">Reference proteome</keyword>
<protein>
    <submittedName>
        <fullName evidence="10">Uncharacterized protein</fullName>
    </submittedName>
</protein>
<proteinExistence type="predicted"/>
<feature type="transmembrane region" description="Helical" evidence="9">
    <location>
        <begin position="287"/>
        <end position="306"/>
    </location>
</feature>
<feature type="region of interest" description="Disordered" evidence="8">
    <location>
        <begin position="423"/>
        <end position="470"/>
    </location>
</feature>
<comment type="subcellular location">
    <subcellularLocation>
        <location evidence="1">Cell membrane</location>
        <topology evidence="1">Multi-pass membrane protein</topology>
    </subcellularLocation>
</comment>
<keyword evidence="5 9" id="KW-1133">Transmembrane helix</keyword>
<dbReference type="GO" id="GO:0005886">
    <property type="term" value="C:plasma membrane"/>
    <property type="evidence" value="ECO:0007669"/>
    <property type="project" value="UniProtKB-SubCell"/>
</dbReference>
<evidence type="ECO:0000256" key="5">
    <source>
        <dbReference type="ARBA" id="ARBA00022989"/>
    </source>
</evidence>
<dbReference type="Pfam" id="PF25539">
    <property type="entry name" value="Bestrophin_2"/>
    <property type="match status" value="1"/>
</dbReference>
<name>A0AAV9VPP8_9PEZI</name>
<evidence type="ECO:0000256" key="6">
    <source>
        <dbReference type="ARBA" id="ARBA00023065"/>
    </source>
</evidence>
<sequence>MAAASTARESFFDDFGSDLDSYFTGPIDATKSSKLPYFMRIRGSVLPGLILPMLFVTAWCVWITCVHRLVRPLNIDSLLLTVLGFLVGLALSFRSSTAYERYNDGRKCWANLTLSVRNMARLIWIHVREREGSEGEDDVLAKLTAMNLLLAFCVALKHKLRHQPEYDYKDLQGLIVNLQSFAKQAHKDGDIPPRKALTTPQRISAYLGITFFEKNPIRRYKAYKRAGKHHGNLPLEIMTYLSAYLEMVVQGGQIPVPAYQSMAMAYLGGMMDSLTNCERISQTPLPLAYNIVISQITWLYVLFLPFQLVSKLGWVAIPGTLIGAYIILGFAAIGREIEDPFGDDVNDLNLDRYCDSISLELDMILSTPPPQRSDFIQRDDNYVMFPNMNEGYNAWKAKGIEKIRAELQQKPLRHVNPALAREIRQSELRDRDNDLDRRQREEDERQEAAEKEEQLKKQKHQTQTPADDSV</sequence>
<dbReference type="AlphaFoldDB" id="A0AAV9VPP8"/>
<keyword evidence="7 9" id="KW-0472">Membrane</keyword>
<feature type="compositionally biased region" description="Polar residues" evidence="8">
    <location>
        <begin position="461"/>
        <end position="470"/>
    </location>
</feature>
<evidence type="ECO:0000313" key="11">
    <source>
        <dbReference type="Proteomes" id="UP001373714"/>
    </source>
</evidence>
<dbReference type="Proteomes" id="UP001373714">
    <property type="component" value="Unassembled WGS sequence"/>
</dbReference>
<feature type="transmembrane region" description="Helical" evidence="9">
    <location>
        <begin position="45"/>
        <end position="66"/>
    </location>
</feature>
<dbReference type="PANTHER" id="PTHR33281:SF19">
    <property type="entry name" value="VOLTAGE-DEPENDENT ANION CHANNEL-FORMING PROTEIN YNEE"/>
    <property type="match status" value="1"/>
</dbReference>
<keyword evidence="6" id="KW-0406">Ion transport</keyword>
<keyword evidence="4 9" id="KW-0812">Transmembrane</keyword>
<evidence type="ECO:0000256" key="4">
    <source>
        <dbReference type="ARBA" id="ARBA00022692"/>
    </source>
</evidence>
<feature type="transmembrane region" description="Helical" evidence="9">
    <location>
        <begin position="73"/>
        <end position="93"/>
    </location>
</feature>
<keyword evidence="2" id="KW-0813">Transport</keyword>
<evidence type="ECO:0000256" key="2">
    <source>
        <dbReference type="ARBA" id="ARBA00022448"/>
    </source>
</evidence>
<evidence type="ECO:0000256" key="1">
    <source>
        <dbReference type="ARBA" id="ARBA00004651"/>
    </source>
</evidence>
<evidence type="ECO:0000256" key="7">
    <source>
        <dbReference type="ARBA" id="ARBA00023136"/>
    </source>
</evidence>
<comment type="caution">
    <text evidence="10">The sequence shown here is derived from an EMBL/GenBank/DDBJ whole genome shotgun (WGS) entry which is preliminary data.</text>
</comment>
<organism evidence="10 11">
    <name type="scientific">Orbilia blumenaviensis</name>
    <dbReference type="NCBI Taxonomy" id="1796055"/>
    <lineage>
        <taxon>Eukaryota</taxon>
        <taxon>Fungi</taxon>
        <taxon>Dikarya</taxon>
        <taxon>Ascomycota</taxon>
        <taxon>Pezizomycotina</taxon>
        <taxon>Orbiliomycetes</taxon>
        <taxon>Orbiliales</taxon>
        <taxon>Orbiliaceae</taxon>
        <taxon>Orbilia</taxon>
    </lineage>
</organism>
<dbReference type="InterPro" id="IPR044669">
    <property type="entry name" value="YneE/VCCN1/2-like"/>
</dbReference>
<dbReference type="EMBL" id="JAVHNS010000001">
    <property type="protein sequence ID" value="KAK6363293.1"/>
    <property type="molecule type" value="Genomic_DNA"/>
</dbReference>
<feature type="transmembrane region" description="Helical" evidence="9">
    <location>
        <begin position="312"/>
        <end position="333"/>
    </location>
</feature>